<dbReference type="Pfam" id="PF00015">
    <property type="entry name" value="MCPsignal"/>
    <property type="match status" value="1"/>
</dbReference>
<keyword evidence="3" id="KW-0488">Methylation</keyword>
<dbReference type="GO" id="GO:0043200">
    <property type="term" value="P:response to amino acid"/>
    <property type="evidence" value="ECO:0007669"/>
    <property type="project" value="UniProtKB-ARBA"/>
</dbReference>
<evidence type="ECO:0000313" key="17">
    <source>
        <dbReference type="Proteomes" id="UP000030588"/>
    </source>
</evidence>
<keyword evidence="6 12" id="KW-0812">Transmembrane</keyword>
<dbReference type="EMBL" id="JRUN01000063">
    <property type="protein sequence ID" value="KHD84390.1"/>
    <property type="molecule type" value="Genomic_DNA"/>
</dbReference>
<evidence type="ECO:0000256" key="4">
    <source>
        <dbReference type="ARBA" id="ARBA00022500"/>
    </source>
</evidence>
<dbReference type="SMART" id="SM00283">
    <property type="entry name" value="MA"/>
    <property type="match status" value="1"/>
</dbReference>
<comment type="subcellular location">
    <subcellularLocation>
        <location evidence="1">Cell membrane</location>
        <topology evidence="1">Multi-pass membrane protein</topology>
    </subcellularLocation>
</comment>
<dbReference type="PANTHER" id="PTHR32089:SF114">
    <property type="entry name" value="METHYL-ACCEPTING CHEMOTAXIS PROTEIN MCPB"/>
    <property type="match status" value="1"/>
</dbReference>
<reference evidence="16 18" key="2">
    <citation type="submission" date="2020-02" db="EMBL/GenBank/DDBJ databases">
        <authorList>
            <person name="Feng H."/>
        </authorList>
    </citation>
    <scope>NUCLEOTIDE SEQUENCE [LARGE SCALE GENOMIC DNA]</scope>
    <source>
        <strain evidence="16 18">Gsoil 114</strain>
    </source>
</reference>
<reference evidence="15 17" key="1">
    <citation type="submission" date="2014-10" db="EMBL/GenBank/DDBJ databases">
        <title>Draft genome of phytase producing Bacillus ginsengihumi strain M2.11.</title>
        <authorList>
            <person name="Toymentseva A."/>
            <person name="Boulygina E.A."/>
            <person name="Kazakov S.V."/>
            <person name="Kayumov I."/>
            <person name="Suleimanova A.D."/>
            <person name="Mardanova A.M."/>
            <person name="Maria S.N."/>
            <person name="Sergey M.Y."/>
            <person name="Sharipova M.R."/>
        </authorList>
    </citation>
    <scope>NUCLEOTIDE SEQUENCE [LARGE SCALE GENOMIC DNA]</scope>
    <source>
        <strain evidence="15 17">M2.11</strain>
    </source>
</reference>
<name>A0A0A6V8L3_9BACI</name>
<dbReference type="AlphaFoldDB" id="A0A0A6V8L3"/>
<dbReference type="GO" id="GO:0007165">
    <property type="term" value="P:signal transduction"/>
    <property type="evidence" value="ECO:0007669"/>
    <property type="project" value="UniProtKB-KW"/>
</dbReference>
<dbReference type="EMBL" id="JAAIWK010000013">
    <property type="protein sequence ID" value="NEY20176.1"/>
    <property type="molecule type" value="Genomic_DNA"/>
</dbReference>
<evidence type="ECO:0000256" key="12">
    <source>
        <dbReference type="SAM" id="Phobius"/>
    </source>
</evidence>
<evidence type="ECO:0000256" key="8">
    <source>
        <dbReference type="ARBA" id="ARBA00023136"/>
    </source>
</evidence>
<dbReference type="FunFam" id="3.30.450.20:FF:000048">
    <property type="entry name" value="Methyl-accepting chemotaxis protein"/>
    <property type="match status" value="1"/>
</dbReference>
<dbReference type="CDD" id="cd12912">
    <property type="entry name" value="PDC2_MCP_like"/>
    <property type="match status" value="1"/>
</dbReference>
<dbReference type="GO" id="GO:0006935">
    <property type="term" value="P:chemotaxis"/>
    <property type="evidence" value="ECO:0007669"/>
    <property type="project" value="UniProtKB-KW"/>
</dbReference>
<dbReference type="GO" id="GO:0005886">
    <property type="term" value="C:plasma membrane"/>
    <property type="evidence" value="ECO:0007669"/>
    <property type="project" value="UniProtKB-SubCell"/>
</dbReference>
<dbReference type="RefSeq" id="WP_035355853.1">
    <property type="nucleotide sequence ID" value="NZ_JAAIWK010000013.1"/>
</dbReference>
<evidence type="ECO:0000256" key="11">
    <source>
        <dbReference type="PROSITE-ProRule" id="PRU00284"/>
    </source>
</evidence>
<dbReference type="InterPro" id="IPR004089">
    <property type="entry name" value="MCPsignal_dom"/>
</dbReference>
<keyword evidence="18" id="KW-1185">Reference proteome</keyword>
<dbReference type="CDD" id="cd11386">
    <property type="entry name" value="MCP_signal"/>
    <property type="match status" value="1"/>
</dbReference>
<evidence type="ECO:0000256" key="2">
    <source>
        <dbReference type="ARBA" id="ARBA00022475"/>
    </source>
</evidence>
<keyword evidence="9 11" id="KW-0807">Transducer</keyword>
<dbReference type="CDD" id="cd18773">
    <property type="entry name" value="PDC1_HK_sensor"/>
    <property type="match status" value="1"/>
</dbReference>
<dbReference type="PROSITE" id="PS50885">
    <property type="entry name" value="HAMP"/>
    <property type="match status" value="1"/>
</dbReference>
<keyword evidence="5" id="KW-0997">Cell inner membrane</keyword>
<keyword evidence="7 12" id="KW-1133">Transmembrane helix</keyword>
<keyword evidence="2" id="KW-1003">Cell membrane</keyword>
<evidence type="ECO:0000256" key="5">
    <source>
        <dbReference type="ARBA" id="ARBA00022519"/>
    </source>
</evidence>
<evidence type="ECO:0000256" key="7">
    <source>
        <dbReference type="ARBA" id="ARBA00022989"/>
    </source>
</evidence>
<dbReference type="PROSITE" id="PS50111">
    <property type="entry name" value="CHEMOTAXIS_TRANSDUC_2"/>
    <property type="match status" value="1"/>
</dbReference>
<dbReference type="InterPro" id="IPR029151">
    <property type="entry name" value="Sensor-like_sf"/>
</dbReference>
<keyword evidence="8 12" id="KW-0472">Membrane</keyword>
<comment type="caution">
    <text evidence="15">The sequence shown here is derived from an EMBL/GenBank/DDBJ whole genome shotgun (WGS) entry which is preliminary data.</text>
</comment>
<protein>
    <submittedName>
        <fullName evidence="15 16">Chemotaxis protein</fullName>
    </submittedName>
</protein>
<evidence type="ECO:0000313" key="15">
    <source>
        <dbReference type="EMBL" id="KHD84390.1"/>
    </source>
</evidence>
<dbReference type="SUPFAM" id="SSF58104">
    <property type="entry name" value="Methyl-accepting chemotaxis protein (MCP) signaling domain"/>
    <property type="match status" value="1"/>
</dbReference>
<gene>
    <name evidence="16" type="ORF">G4D61_09410</name>
    <name evidence="15" type="ORF">NG54_15765</name>
</gene>
<evidence type="ECO:0000256" key="6">
    <source>
        <dbReference type="ARBA" id="ARBA00022692"/>
    </source>
</evidence>
<dbReference type="Gene3D" id="3.30.450.20">
    <property type="entry name" value="PAS domain"/>
    <property type="match status" value="2"/>
</dbReference>
<evidence type="ECO:0000256" key="3">
    <source>
        <dbReference type="ARBA" id="ARBA00022481"/>
    </source>
</evidence>
<evidence type="ECO:0000313" key="16">
    <source>
        <dbReference type="EMBL" id="NEY20176.1"/>
    </source>
</evidence>
<dbReference type="Pfam" id="PF02743">
    <property type="entry name" value="dCache_1"/>
    <property type="match status" value="1"/>
</dbReference>
<dbReference type="Proteomes" id="UP000476934">
    <property type="component" value="Unassembled WGS sequence"/>
</dbReference>
<dbReference type="OrthoDB" id="9760371at2"/>
<proteinExistence type="inferred from homology"/>
<dbReference type="InterPro" id="IPR033479">
    <property type="entry name" value="dCache_1"/>
</dbReference>
<keyword evidence="4" id="KW-0145">Chemotaxis</keyword>
<comment type="similarity">
    <text evidence="10">Belongs to the methyl-accepting chemotaxis (MCP) protein family.</text>
</comment>
<reference evidence="16 18" key="3">
    <citation type="submission" date="2020-03" db="EMBL/GenBank/DDBJ databases">
        <title>Bacillus aquiflavi sp. nov., isolated from yellow water of strong flavor Chinese baijiu in Yibin region of China.</title>
        <authorList>
            <person name="Xie J."/>
        </authorList>
    </citation>
    <scope>NUCLEOTIDE SEQUENCE [LARGE SCALE GENOMIC DNA]</scope>
    <source>
        <strain evidence="16 18">Gsoil 114</strain>
    </source>
</reference>
<evidence type="ECO:0000259" key="14">
    <source>
        <dbReference type="PROSITE" id="PS50885"/>
    </source>
</evidence>
<evidence type="ECO:0000256" key="10">
    <source>
        <dbReference type="ARBA" id="ARBA00029447"/>
    </source>
</evidence>
<dbReference type="FunFam" id="1.10.287.950:FF:000001">
    <property type="entry name" value="Methyl-accepting chemotaxis sensory transducer"/>
    <property type="match status" value="1"/>
</dbReference>
<dbReference type="SMART" id="SM00304">
    <property type="entry name" value="HAMP"/>
    <property type="match status" value="1"/>
</dbReference>
<feature type="transmembrane region" description="Helical" evidence="12">
    <location>
        <begin position="283"/>
        <end position="302"/>
    </location>
</feature>
<feature type="domain" description="HAMP" evidence="14">
    <location>
        <begin position="303"/>
        <end position="355"/>
    </location>
</feature>
<dbReference type="GO" id="GO:0016597">
    <property type="term" value="F:amino acid binding"/>
    <property type="evidence" value="ECO:0007669"/>
    <property type="project" value="UniProtKB-ARBA"/>
</dbReference>
<evidence type="ECO:0000313" key="18">
    <source>
        <dbReference type="Proteomes" id="UP000476934"/>
    </source>
</evidence>
<evidence type="ECO:0000259" key="13">
    <source>
        <dbReference type="PROSITE" id="PS50111"/>
    </source>
</evidence>
<dbReference type="PANTHER" id="PTHR32089">
    <property type="entry name" value="METHYL-ACCEPTING CHEMOTAXIS PROTEIN MCPB"/>
    <property type="match status" value="1"/>
</dbReference>
<dbReference type="SUPFAM" id="SSF103190">
    <property type="entry name" value="Sensory domain-like"/>
    <property type="match status" value="1"/>
</dbReference>
<sequence length="660" mass="72896">MKKFLKKYISWNMKTRLAVTLIAVLIVPSLIIGYSSSYFSKKVIEQRTIDDANQNVEILKTKINETIQPRIQDVNYFAEHITAKQYKQKKNEQIRTQFQQYKNLNDTVINVYVGTTKGLMIIEPKQALPKGYDPRERSWYKEAMAKKGETIITEPYQDAVTGNMVITVAKTTNDGSGVVAVDINLSAVHDLAKQIKIGVHGYPILLDQNKNVIEVPGKKAGSKSSTGITERMYKQKSGTFSYVKSGVDKKMVYTTDPLTGWKIAGTMNTKEINDAVKPIMYETYLVVLIFLVLGAILSYFIIRSITKPIQRLREAAIKISDGDLTEEITIKSNDEIGALAQSFKKMTDNLRDLLDQVDKSTELVVSSADQLTGSVENTTEATKQLNSAVGQIASGAETQTQGIENSVTALGEIAKAMEKVTDSTMDISNLTNTTVEHAQNGGKSVQETVDQMQSIYSSVQHSNETIQSLHANSMQISKITEVIKGIAEQTNLLALNAAIEAARAGEHGRGFAVVAEEIRKLADQSSVSTKEIANLIFQIQNEMKEYVKEMEQVSIDVQHGVSRSEETITKFNLIIDGMKDIAPQIEEMAAVTEEISASIQEVTSTTNELSNIAVENAAATEEMASSIEDHQNTMGDIGDSARALSNISEYLQDLVKRFKI</sequence>
<dbReference type="Proteomes" id="UP000030588">
    <property type="component" value="Unassembled WGS sequence"/>
</dbReference>
<evidence type="ECO:0000256" key="1">
    <source>
        <dbReference type="ARBA" id="ARBA00004651"/>
    </source>
</evidence>
<dbReference type="InterPro" id="IPR003660">
    <property type="entry name" value="HAMP_dom"/>
</dbReference>
<dbReference type="STRING" id="363870.NG54_15765"/>
<dbReference type="Pfam" id="PF00672">
    <property type="entry name" value="HAMP"/>
    <property type="match status" value="1"/>
</dbReference>
<dbReference type="Gene3D" id="1.10.8.500">
    <property type="entry name" value="HAMP domain in histidine kinase"/>
    <property type="match status" value="1"/>
</dbReference>
<accession>A0A0A6V8L3</accession>
<organism evidence="15 17">
    <name type="scientific">Heyndrickxia ginsengihumi</name>
    <dbReference type="NCBI Taxonomy" id="363870"/>
    <lineage>
        <taxon>Bacteria</taxon>
        <taxon>Bacillati</taxon>
        <taxon>Bacillota</taxon>
        <taxon>Bacilli</taxon>
        <taxon>Bacillales</taxon>
        <taxon>Bacillaceae</taxon>
        <taxon>Heyndrickxia</taxon>
    </lineage>
</organism>
<dbReference type="Gene3D" id="1.10.287.950">
    <property type="entry name" value="Methyl-accepting chemotaxis protein"/>
    <property type="match status" value="1"/>
</dbReference>
<feature type="domain" description="Methyl-accepting transducer" evidence="13">
    <location>
        <begin position="374"/>
        <end position="610"/>
    </location>
</feature>
<evidence type="ECO:0000256" key="9">
    <source>
        <dbReference type="ARBA" id="ARBA00023224"/>
    </source>
</evidence>
<dbReference type="CDD" id="cd06225">
    <property type="entry name" value="HAMP"/>
    <property type="match status" value="1"/>
</dbReference>